<feature type="region of interest" description="Disordered" evidence="1">
    <location>
        <begin position="452"/>
        <end position="579"/>
    </location>
</feature>
<dbReference type="PROSITE" id="PS50235">
    <property type="entry name" value="USP_3"/>
    <property type="match status" value="1"/>
</dbReference>
<dbReference type="InterPro" id="IPR028889">
    <property type="entry name" value="USP"/>
</dbReference>
<feature type="compositionally biased region" description="Polar residues" evidence="1">
    <location>
        <begin position="478"/>
        <end position="490"/>
    </location>
</feature>
<dbReference type="InterPro" id="IPR050164">
    <property type="entry name" value="Peptidase_C19"/>
</dbReference>
<feature type="compositionally biased region" description="Basic and acidic residues" evidence="1">
    <location>
        <begin position="494"/>
        <end position="510"/>
    </location>
</feature>
<comment type="caution">
    <text evidence="3">The sequence shown here is derived from an EMBL/GenBank/DDBJ whole genome shotgun (WGS) entry which is preliminary data.</text>
</comment>
<gene>
    <name evidence="3" type="ORF">M9Y10_038946</name>
</gene>
<sequence length="579" mass="66457">MEETVTDTDVTAAIKKINQELLPRRINFVPAKFEYKMQINESIVYATNTQYYSICYGNTKKSSSNNRSTLYDPNKLAQIKTWAIRYYSGNGYSDIYKRGFATSVLYCLRACPCFRQFQKFHKESCQRVGCNLCKIYKFFEDTEAHGTITFPLDLNVFDRKWNLGTPGDSAEFLNQLLNVLQSEEFSGSRAFQAANEYSTAIGQMFRIESQNKLVCKDCGRTKIVKDSYWIYFLSNRIDKSSLQSSVSVPVDDYSCDACGKPVLCTEEFINELPLIFTVQLNNWDDKGQFRKKQFQVSRFLELTISGVKYRLVAFTDYNGSSSEGGKFNSVFLSSSGTWNSMINGKVQQNDINSLSKFNPQLLFYSRDEPNASAEKASITPIPQQNKPKIMVKKNKNYEFDEEESENSDNTNDPNRIKSAKDALTKSIEKQLKRNLPQNGDKNTSNEVVVVDTTDVKSRKVDRKKVTSNPAKNPMQMLLKQSRNVHETSTWDGIETDKEERKELAGGWKEEAPDEWDQSLDKGHVRKIKNKRSPPVENPFDQAASQKRAPNDIWKDKKKNKNKFHGNRKFDGKKSKKDKK</sequence>
<reference evidence="3 4" key="1">
    <citation type="submission" date="2024-04" db="EMBL/GenBank/DDBJ databases">
        <title>Tritrichomonas musculus Genome.</title>
        <authorList>
            <person name="Alves-Ferreira E."/>
            <person name="Grigg M."/>
            <person name="Lorenzi H."/>
            <person name="Galac M."/>
        </authorList>
    </citation>
    <scope>NUCLEOTIDE SEQUENCE [LARGE SCALE GENOMIC DNA]</scope>
    <source>
        <strain evidence="3 4">EAF2021</strain>
    </source>
</reference>
<keyword evidence="4" id="KW-1185">Reference proteome</keyword>
<feature type="domain" description="USP" evidence="2">
    <location>
        <begin position="90"/>
        <end position="367"/>
    </location>
</feature>
<name>A0ABR2K9T0_9EUKA</name>
<proteinExistence type="predicted"/>
<dbReference type="Proteomes" id="UP001470230">
    <property type="component" value="Unassembled WGS sequence"/>
</dbReference>
<accession>A0ABR2K9T0</accession>
<dbReference type="Gene3D" id="3.90.70.10">
    <property type="entry name" value="Cysteine proteinases"/>
    <property type="match status" value="1"/>
</dbReference>
<dbReference type="PANTHER" id="PTHR24006">
    <property type="entry name" value="UBIQUITIN CARBOXYL-TERMINAL HYDROLASE"/>
    <property type="match status" value="1"/>
</dbReference>
<protein>
    <recommendedName>
        <fullName evidence="2">USP domain-containing protein</fullName>
    </recommendedName>
</protein>
<organism evidence="3 4">
    <name type="scientific">Tritrichomonas musculus</name>
    <dbReference type="NCBI Taxonomy" id="1915356"/>
    <lineage>
        <taxon>Eukaryota</taxon>
        <taxon>Metamonada</taxon>
        <taxon>Parabasalia</taxon>
        <taxon>Tritrichomonadida</taxon>
        <taxon>Tritrichomonadidae</taxon>
        <taxon>Tritrichomonas</taxon>
    </lineage>
</organism>
<evidence type="ECO:0000256" key="1">
    <source>
        <dbReference type="SAM" id="MobiDB-lite"/>
    </source>
</evidence>
<dbReference type="EMBL" id="JAPFFF010000006">
    <property type="protein sequence ID" value="KAK8887887.1"/>
    <property type="molecule type" value="Genomic_DNA"/>
</dbReference>
<dbReference type="SUPFAM" id="SSF54001">
    <property type="entry name" value="Cysteine proteinases"/>
    <property type="match status" value="1"/>
</dbReference>
<evidence type="ECO:0000313" key="4">
    <source>
        <dbReference type="Proteomes" id="UP001470230"/>
    </source>
</evidence>
<dbReference type="InterPro" id="IPR038765">
    <property type="entry name" value="Papain-like_cys_pep_sf"/>
</dbReference>
<evidence type="ECO:0000313" key="3">
    <source>
        <dbReference type="EMBL" id="KAK8887887.1"/>
    </source>
</evidence>
<feature type="compositionally biased region" description="Basic residues" evidence="1">
    <location>
        <begin position="555"/>
        <end position="566"/>
    </location>
</feature>
<evidence type="ECO:0000259" key="2">
    <source>
        <dbReference type="PROSITE" id="PS50235"/>
    </source>
</evidence>